<protein>
    <submittedName>
        <fullName evidence="1">UPF0246 protein</fullName>
    </submittedName>
</protein>
<dbReference type="GO" id="GO:0005829">
    <property type="term" value="C:cytosol"/>
    <property type="evidence" value="ECO:0007669"/>
    <property type="project" value="TreeGrafter"/>
</dbReference>
<sequence length="267" mass="27802">MRASYSRAVLLLLPPSEGKTAPRRGAPVDLDALSSPALNPLRAKVLDALVEVSARPDAAQVLGVSPGLADEVTRNTRLREAPAAPARGVYTGVLYAAAGLAGLTPAQRRRAAACVRIFSGLWGVVTPDDAVPAYRLSGGVDLPGIGPLAAAWRAALPDVLDAEAQGALVVDGRSADYVAMWRPPAGADWVAVRVERELAGRRSVVSHHAKHTRGVLARHLLTRRAQPPRDAEALAHAAGELVGTALLGVELGDARARGPRTLTLVVG</sequence>
<name>A0A4Y3KB54_CELUD</name>
<dbReference type="EMBL" id="BJLP01000018">
    <property type="protein sequence ID" value="GEA80916.1"/>
    <property type="molecule type" value="Genomic_DNA"/>
</dbReference>
<dbReference type="Proteomes" id="UP000315842">
    <property type="component" value="Unassembled WGS sequence"/>
</dbReference>
<accession>A0A4Y3KB54</accession>
<evidence type="ECO:0000313" key="2">
    <source>
        <dbReference type="Proteomes" id="UP000315842"/>
    </source>
</evidence>
<keyword evidence="2" id="KW-1185">Reference proteome</keyword>
<dbReference type="AlphaFoldDB" id="A0A4Y3KB54"/>
<evidence type="ECO:0000313" key="1">
    <source>
        <dbReference type="EMBL" id="GEA80916.1"/>
    </source>
</evidence>
<dbReference type="Pfam" id="PF03883">
    <property type="entry name" value="H2O2_YaaD"/>
    <property type="match status" value="1"/>
</dbReference>
<dbReference type="InterPro" id="IPR005583">
    <property type="entry name" value="YaaA"/>
</dbReference>
<dbReference type="PANTHER" id="PTHR30283:SF4">
    <property type="entry name" value="PEROXIDE STRESS RESISTANCE PROTEIN YAAA"/>
    <property type="match status" value="1"/>
</dbReference>
<dbReference type="PANTHER" id="PTHR30283">
    <property type="entry name" value="PEROXIDE STRESS RESPONSE PROTEIN YAAA"/>
    <property type="match status" value="1"/>
</dbReference>
<gene>
    <name evidence="1" type="ORF">CUD01_13600</name>
</gene>
<reference evidence="1 2" key="1">
    <citation type="submission" date="2019-06" db="EMBL/GenBank/DDBJ databases">
        <title>Whole genome shotgun sequence of Cellulomonas uda NBRC 3747.</title>
        <authorList>
            <person name="Hosoyama A."/>
            <person name="Uohara A."/>
            <person name="Ohji S."/>
            <person name="Ichikawa N."/>
        </authorList>
    </citation>
    <scope>NUCLEOTIDE SEQUENCE [LARGE SCALE GENOMIC DNA]</scope>
    <source>
        <strain evidence="1 2">NBRC 3747</strain>
    </source>
</reference>
<organism evidence="1 2">
    <name type="scientific">Cellulomonas uda</name>
    <dbReference type="NCBI Taxonomy" id="1714"/>
    <lineage>
        <taxon>Bacteria</taxon>
        <taxon>Bacillati</taxon>
        <taxon>Actinomycetota</taxon>
        <taxon>Actinomycetes</taxon>
        <taxon>Micrococcales</taxon>
        <taxon>Cellulomonadaceae</taxon>
        <taxon>Cellulomonas</taxon>
    </lineage>
</organism>
<dbReference type="GO" id="GO:0033194">
    <property type="term" value="P:response to hydroperoxide"/>
    <property type="evidence" value="ECO:0007669"/>
    <property type="project" value="TreeGrafter"/>
</dbReference>
<comment type="caution">
    <text evidence="1">The sequence shown here is derived from an EMBL/GenBank/DDBJ whole genome shotgun (WGS) entry which is preliminary data.</text>
</comment>
<proteinExistence type="predicted"/>